<accession>E3FPB9</accession>
<gene>
    <name evidence="5" type="ordered locus">STAUR_4147</name>
</gene>
<dbReference type="STRING" id="378806.STAUR_4147"/>
<dbReference type="GO" id="GO:0046872">
    <property type="term" value="F:metal ion binding"/>
    <property type="evidence" value="ECO:0007669"/>
    <property type="project" value="UniProtKB-KW"/>
</dbReference>
<evidence type="ECO:0000256" key="2">
    <source>
        <dbReference type="ARBA" id="ARBA00022723"/>
    </source>
</evidence>
<sequence length="421" mass="46972">MAMDNRSNQAAGPRSGEVKRAGEIGFEDLLAPVTLEDFFREYWEQKPLVTRGRAQGFFAPLFSIRDVDRVICYQKPGPGRLDLVTEGGFVRDNFLNLDNTANINLVYENYLKGSTVILSGLEETWEPLVVFCRKLEGQLSHPVAVAVYLTPPNHHGVQPHFDTQENFILQVDGVKHWKVYGAGQELPRVEGSYTPVARERLPELLLETELHPGDMLYVPRGFVHEAEARDSASLHITVDVHVRTWRDFLEDALAAMADRNPRFRKSLPPGLLNGSHAKAQLEEGFRELMEMVHREVRLSDALGKHAEKLIVARPPLPDGHFALLHAEIGLDTPLRKRTAMLTRRFQEEAVAGIQFSGNQILGPVKIAEALRHIDETEIVVPSQLPGGLSNNEKLVLVRRLVRVGLLTHASEGNSAGAAKRG</sequence>
<keyword evidence="6" id="KW-1185">Reference proteome</keyword>
<comment type="cofactor">
    <cofactor evidence="1">
        <name>Fe(2+)</name>
        <dbReference type="ChEBI" id="CHEBI:29033"/>
    </cofactor>
</comment>
<dbReference type="SUPFAM" id="SSF51197">
    <property type="entry name" value="Clavaminate synthase-like"/>
    <property type="match status" value="1"/>
</dbReference>
<evidence type="ECO:0000256" key="3">
    <source>
        <dbReference type="ARBA" id="ARBA00023004"/>
    </source>
</evidence>
<name>E3FPB9_STIAD</name>
<dbReference type="PANTHER" id="PTHR13096">
    <property type="entry name" value="MINA53 MYC INDUCED NUCLEAR ANTIGEN"/>
    <property type="match status" value="1"/>
</dbReference>
<reference evidence="5 6" key="1">
    <citation type="journal article" date="2011" name="Mol. Biol. Evol.">
        <title>Comparative genomic analysis of fruiting body formation in Myxococcales.</title>
        <authorList>
            <person name="Huntley S."/>
            <person name="Hamann N."/>
            <person name="Wegener-Feldbrugge S."/>
            <person name="Treuner-Lange A."/>
            <person name="Kube M."/>
            <person name="Reinhardt R."/>
            <person name="Klages S."/>
            <person name="Muller R."/>
            <person name="Ronning C.M."/>
            <person name="Nierman W.C."/>
            <person name="Sogaard-Andersen L."/>
        </authorList>
    </citation>
    <scope>NUCLEOTIDE SEQUENCE [LARGE SCALE GENOMIC DNA]</scope>
    <source>
        <strain evidence="5 6">DW4/3-1</strain>
    </source>
</reference>
<evidence type="ECO:0000313" key="5">
    <source>
        <dbReference type="EMBL" id="ADO71929.1"/>
    </source>
</evidence>
<dbReference type="Proteomes" id="UP000001351">
    <property type="component" value="Chromosome"/>
</dbReference>
<proteinExistence type="predicted"/>
<dbReference type="GO" id="GO:0051864">
    <property type="term" value="F:histone H3K36 demethylase activity"/>
    <property type="evidence" value="ECO:0007669"/>
    <property type="project" value="TreeGrafter"/>
</dbReference>
<dbReference type="PANTHER" id="PTHR13096:SF9">
    <property type="entry name" value="BIFUNCTIONAL LYSINE-SPECIFIC DEMETHYLASE AND HISTIDYL-HYDROXYLASE"/>
    <property type="match status" value="1"/>
</dbReference>
<dbReference type="eggNOG" id="COG2850">
    <property type="taxonomic scope" value="Bacteria"/>
</dbReference>
<dbReference type="InterPro" id="IPR003347">
    <property type="entry name" value="JmjC_dom"/>
</dbReference>
<dbReference type="Gene3D" id="2.60.120.650">
    <property type="entry name" value="Cupin"/>
    <property type="match status" value="1"/>
</dbReference>
<dbReference type="HOGENOM" id="CLU_013645_1_0_7"/>
<keyword evidence="2" id="KW-0479">Metal-binding</keyword>
<dbReference type="PROSITE" id="PS51184">
    <property type="entry name" value="JMJC"/>
    <property type="match status" value="1"/>
</dbReference>
<dbReference type="EMBL" id="CP002271">
    <property type="protein sequence ID" value="ADO71929.1"/>
    <property type="molecule type" value="Genomic_DNA"/>
</dbReference>
<organism evidence="5 6">
    <name type="scientific">Stigmatella aurantiaca (strain DW4/3-1)</name>
    <dbReference type="NCBI Taxonomy" id="378806"/>
    <lineage>
        <taxon>Bacteria</taxon>
        <taxon>Pseudomonadati</taxon>
        <taxon>Myxococcota</taxon>
        <taxon>Myxococcia</taxon>
        <taxon>Myxococcales</taxon>
        <taxon>Cystobacterineae</taxon>
        <taxon>Archangiaceae</taxon>
        <taxon>Stigmatella</taxon>
    </lineage>
</organism>
<dbReference type="GO" id="GO:0032453">
    <property type="term" value="F:histone H3K4 demethylase activity"/>
    <property type="evidence" value="ECO:0007669"/>
    <property type="project" value="TreeGrafter"/>
</dbReference>
<dbReference type="KEGG" id="sur:STAUR_4147"/>
<evidence type="ECO:0000313" key="6">
    <source>
        <dbReference type="Proteomes" id="UP000001351"/>
    </source>
</evidence>
<protein>
    <submittedName>
        <fullName evidence="5">Cupin 4 family protein</fullName>
    </submittedName>
</protein>
<dbReference type="Pfam" id="PF08007">
    <property type="entry name" value="JmjC_2"/>
    <property type="match status" value="1"/>
</dbReference>
<dbReference type="AlphaFoldDB" id="E3FPB9"/>
<feature type="domain" description="JmjC" evidence="4">
    <location>
        <begin position="92"/>
        <end position="257"/>
    </location>
</feature>
<dbReference type="InterPro" id="IPR039994">
    <property type="entry name" value="NO66-like"/>
</dbReference>
<evidence type="ECO:0000256" key="1">
    <source>
        <dbReference type="ARBA" id="ARBA00001954"/>
    </source>
</evidence>
<keyword evidence="3" id="KW-0408">Iron</keyword>
<evidence type="ECO:0000259" key="4">
    <source>
        <dbReference type="PROSITE" id="PS51184"/>
    </source>
</evidence>